<feature type="region of interest" description="Disordered" evidence="1">
    <location>
        <begin position="45"/>
        <end position="65"/>
    </location>
</feature>
<dbReference type="EMBL" id="BGZK01000533">
    <property type="protein sequence ID" value="GBP48909.1"/>
    <property type="molecule type" value="Genomic_DNA"/>
</dbReference>
<reference evidence="2 3" key="1">
    <citation type="journal article" date="2019" name="Commun. Biol.">
        <title>The bagworm genome reveals a unique fibroin gene that provides high tensile strength.</title>
        <authorList>
            <person name="Kono N."/>
            <person name="Nakamura H."/>
            <person name="Ohtoshi R."/>
            <person name="Tomita M."/>
            <person name="Numata K."/>
            <person name="Arakawa K."/>
        </authorList>
    </citation>
    <scope>NUCLEOTIDE SEQUENCE [LARGE SCALE GENOMIC DNA]</scope>
</reference>
<sequence>MMLTLALSHQMRIFKKYLFSNSPRILQQTPAIIVFLLNSLIRQVHPKKGPDGGGRRPPTPAAPRQRRDLINHISDATDHVPLRHGKFYEIPRRARQLRNPRRPSLPLGGCIF</sequence>
<protein>
    <submittedName>
        <fullName evidence="2">Uncharacterized protein</fullName>
    </submittedName>
</protein>
<evidence type="ECO:0000313" key="3">
    <source>
        <dbReference type="Proteomes" id="UP000299102"/>
    </source>
</evidence>
<gene>
    <name evidence="2" type="ORF">EVAR_96890_1</name>
</gene>
<proteinExistence type="predicted"/>
<organism evidence="2 3">
    <name type="scientific">Eumeta variegata</name>
    <name type="common">Bagworm moth</name>
    <name type="synonym">Eumeta japonica</name>
    <dbReference type="NCBI Taxonomy" id="151549"/>
    <lineage>
        <taxon>Eukaryota</taxon>
        <taxon>Metazoa</taxon>
        <taxon>Ecdysozoa</taxon>
        <taxon>Arthropoda</taxon>
        <taxon>Hexapoda</taxon>
        <taxon>Insecta</taxon>
        <taxon>Pterygota</taxon>
        <taxon>Neoptera</taxon>
        <taxon>Endopterygota</taxon>
        <taxon>Lepidoptera</taxon>
        <taxon>Glossata</taxon>
        <taxon>Ditrysia</taxon>
        <taxon>Tineoidea</taxon>
        <taxon>Psychidae</taxon>
        <taxon>Oiketicinae</taxon>
        <taxon>Eumeta</taxon>
    </lineage>
</organism>
<evidence type="ECO:0000256" key="1">
    <source>
        <dbReference type="SAM" id="MobiDB-lite"/>
    </source>
</evidence>
<accession>A0A4C1WES2</accession>
<dbReference type="AlphaFoldDB" id="A0A4C1WES2"/>
<dbReference type="Proteomes" id="UP000299102">
    <property type="component" value="Unassembled WGS sequence"/>
</dbReference>
<name>A0A4C1WES2_EUMVA</name>
<keyword evidence="3" id="KW-1185">Reference proteome</keyword>
<comment type="caution">
    <text evidence="2">The sequence shown here is derived from an EMBL/GenBank/DDBJ whole genome shotgun (WGS) entry which is preliminary data.</text>
</comment>
<evidence type="ECO:0000313" key="2">
    <source>
        <dbReference type="EMBL" id="GBP48909.1"/>
    </source>
</evidence>